<feature type="transmembrane region" description="Helical" evidence="2">
    <location>
        <begin position="47"/>
        <end position="69"/>
    </location>
</feature>
<feature type="transmembrane region" description="Helical" evidence="2">
    <location>
        <begin position="271"/>
        <end position="291"/>
    </location>
</feature>
<feature type="region of interest" description="Disordered" evidence="1">
    <location>
        <begin position="314"/>
        <end position="357"/>
    </location>
</feature>
<feature type="compositionally biased region" description="Low complexity" evidence="1">
    <location>
        <begin position="479"/>
        <end position="498"/>
    </location>
</feature>
<reference evidence="4" key="2">
    <citation type="submission" date="2013-12" db="EMBL/GenBank/DDBJ databases">
        <title>Evolution of pathogenesis and genome organization in the Tremellales.</title>
        <authorList>
            <person name="Cuomo C."/>
            <person name="Litvintseva A."/>
            <person name="Heitman J."/>
            <person name="Chen Y."/>
            <person name="Sun S."/>
            <person name="Springer D."/>
            <person name="Dromer F."/>
            <person name="Young S."/>
            <person name="Zeng Q."/>
            <person name="Chapman S."/>
            <person name="Gujja S."/>
            <person name="Saif S."/>
            <person name="Birren B."/>
        </authorList>
    </citation>
    <scope>NUCLEOTIDE SEQUENCE [LARGE SCALE GENOMIC DNA]</scope>
    <source>
        <strain evidence="4">BCC8398</strain>
    </source>
</reference>
<evidence type="ECO:0000256" key="2">
    <source>
        <dbReference type="SAM" id="Phobius"/>
    </source>
</evidence>
<feature type="compositionally biased region" description="Polar residues" evidence="1">
    <location>
        <begin position="401"/>
        <end position="415"/>
    </location>
</feature>
<reference evidence="3 4" key="1">
    <citation type="submission" date="2013-07" db="EMBL/GenBank/DDBJ databases">
        <title>The Genome Sequence of Cryptococcus heveanensis BCC8398.</title>
        <authorList>
            <consortium name="The Broad Institute Genome Sequencing Platform"/>
            <person name="Cuomo C."/>
            <person name="Litvintseva A."/>
            <person name="Chen Y."/>
            <person name="Heitman J."/>
            <person name="Sun S."/>
            <person name="Springer D."/>
            <person name="Dromer F."/>
            <person name="Young S.K."/>
            <person name="Zeng Q."/>
            <person name="Gargeya S."/>
            <person name="Fitzgerald M."/>
            <person name="Abouelleil A."/>
            <person name="Alvarado L."/>
            <person name="Berlin A.M."/>
            <person name="Chapman S.B."/>
            <person name="Dewar J."/>
            <person name="Goldberg J."/>
            <person name="Griggs A."/>
            <person name="Gujja S."/>
            <person name="Hansen M."/>
            <person name="Howarth C."/>
            <person name="Imamovic A."/>
            <person name="Larimer J."/>
            <person name="McCowan C."/>
            <person name="Murphy C."/>
            <person name="Pearson M."/>
            <person name="Priest M."/>
            <person name="Roberts A."/>
            <person name="Saif S."/>
            <person name="Shea T."/>
            <person name="Sykes S."/>
            <person name="Wortman J."/>
            <person name="Nusbaum C."/>
            <person name="Birren B."/>
        </authorList>
    </citation>
    <scope>NUCLEOTIDE SEQUENCE [LARGE SCALE GENOMIC DNA]</scope>
    <source>
        <strain evidence="3 4">BCC8398</strain>
    </source>
</reference>
<feature type="transmembrane region" description="Helical" evidence="2">
    <location>
        <begin position="175"/>
        <end position="199"/>
    </location>
</feature>
<proteinExistence type="predicted"/>
<dbReference type="Proteomes" id="UP000092666">
    <property type="component" value="Unassembled WGS sequence"/>
</dbReference>
<keyword evidence="2" id="KW-0812">Transmembrane</keyword>
<feature type="region of interest" description="Disordered" evidence="1">
    <location>
        <begin position="393"/>
        <end position="415"/>
    </location>
</feature>
<keyword evidence="4" id="KW-1185">Reference proteome</keyword>
<feature type="transmembrane region" description="Helical" evidence="2">
    <location>
        <begin position="146"/>
        <end position="169"/>
    </location>
</feature>
<dbReference type="EMBL" id="KI669507">
    <property type="protein sequence ID" value="OCF32623.1"/>
    <property type="molecule type" value="Genomic_DNA"/>
</dbReference>
<evidence type="ECO:0000313" key="4">
    <source>
        <dbReference type="Proteomes" id="UP000092666"/>
    </source>
</evidence>
<sequence>MSTINDTNTSIVAILSATSLAYTIHHAYKFDGCRCLIPRKKEWFRSLLTWMLMFCSLGMLIWGAGWAYVKYKLGWTYIPQYGAIPYPTAFYTEEYTKFNTPLTFWVCLSYSLQVSLNAEEGLYWWHLMRAVRLPKSSTKGFFASPFFYAWVLITILTPAAVVCAGWVGYENMDTQMGRMFVCGGIIEFLVCMAASTVLVKFPQFLRSVKRTGAGPEVRSRLHFYHQANKARTFFRFIFTSCVLILGVDGLTQKKRINLNHLVSDSLHQLSFGAYFFASIISVMVYLPRSYASQNTSQVMVRRPHLEPVDQNRYFNQGQGQESDHYHRDQDQNPVPSQGSLSLLEPPRPAYGYADDPEKSIHSQGSHFLISLLREGGQWDTDDDLRVALNRGAGAGVEGGVSPSSTSPRGSLGISNNRERLNVAAARSLSPMTPRGKRLTVLQDWTSPFANHSTKAKPDIPPELRIHVQQEIHRDTPGISTSTSTDFDFGTRTTTGGRQSHSRRSSGTLGMEVLPTVPSLGRH</sequence>
<dbReference type="STRING" id="1296120.A0A1B9GNQ7"/>
<name>A0A1B9GNQ7_9TREE</name>
<keyword evidence="2" id="KW-0472">Membrane</keyword>
<feature type="transmembrane region" description="Helical" evidence="2">
    <location>
        <begin position="233"/>
        <end position="251"/>
    </location>
</feature>
<gene>
    <name evidence="3" type="ORF">I316_05803</name>
</gene>
<dbReference type="AlphaFoldDB" id="A0A1B9GNQ7"/>
<evidence type="ECO:0000313" key="3">
    <source>
        <dbReference type="EMBL" id="OCF32623.1"/>
    </source>
</evidence>
<accession>A0A1B9GNQ7</accession>
<feature type="compositionally biased region" description="Polar residues" evidence="1">
    <location>
        <begin position="331"/>
        <end position="340"/>
    </location>
</feature>
<feature type="compositionally biased region" description="Basic and acidic residues" evidence="1">
    <location>
        <begin position="321"/>
        <end position="330"/>
    </location>
</feature>
<protein>
    <submittedName>
        <fullName evidence="3">Uncharacterized protein</fullName>
    </submittedName>
</protein>
<keyword evidence="2" id="KW-1133">Transmembrane helix</keyword>
<organism evidence="3 4">
    <name type="scientific">Kwoniella heveanensis BCC8398</name>
    <dbReference type="NCBI Taxonomy" id="1296120"/>
    <lineage>
        <taxon>Eukaryota</taxon>
        <taxon>Fungi</taxon>
        <taxon>Dikarya</taxon>
        <taxon>Basidiomycota</taxon>
        <taxon>Agaricomycotina</taxon>
        <taxon>Tremellomycetes</taxon>
        <taxon>Tremellales</taxon>
        <taxon>Cryptococcaceae</taxon>
        <taxon>Kwoniella</taxon>
    </lineage>
</organism>
<feature type="region of interest" description="Disordered" evidence="1">
    <location>
        <begin position="471"/>
        <end position="522"/>
    </location>
</feature>
<dbReference type="OrthoDB" id="2384193at2759"/>
<evidence type="ECO:0000256" key="1">
    <source>
        <dbReference type="SAM" id="MobiDB-lite"/>
    </source>
</evidence>